<gene>
    <name evidence="9" type="ORF">ACHAWO_001369</name>
</gene>
<organism evidence="9 10">
    <name type="scientific">Cyclotella atomus</name>
    <dbReference type="NCBI Taxonomy" id="382360"/>
    <lineage>
        <taxon>Eukaryota</taxon>
        <taxon>Sar</taxon>
        <taxon>Stramenopiles</taxon>
        <taxon>Ochrophyta</taxon>
        <taxon>Bacillariophyta</taxon>
        <taxon>Coscinodiscophyceae</taxon>
        <taxon>Thalassiosirophycidae</taxon>
        <taxon>Stephanodiscales</taxon>
        <taxon>Stephanodiscaceae</taxon>
        <taxon>Cyclotella</taxon>
    </lineage>
</organism>
<feature type="transmembrane region" description="Helical" evidence="6">
    <location>
        <begin position="162"/>
        <end position="183"/>
    </location>
</feature>
<evidence type="ECO:0000256" key="6">
    <source>
        <dbReference type="SAM" id="Phobius"/>
    </source>
</evidence>
<protein>
    <recommendedName>
        <fullName evidence="8">STAS domain-containing protein</fullName>
    </recommendedName>
</protein>
<dbReference type="PROSITE" id="PS50801">
    <property type="entry name" value="STAS"/>
    <property type="match status" value="1"/>
</dbReference>
<comment type="subcellular location">
    <subcellularLocation>
        <location evidence="1">Membrane</location>
        <topology evidence="1">Multi-pass membrane protein</topology>
    </subcellularLocation>
</comment>
<feature type="transmembrane region" description="Helical" evidence="6">
    <location>
        <begin position="414"/>
        <end position="444"/>
    </location>
</feature>
<feature type="chain" id="PRO_5044856484" description="STAS domain-containing protein" evidence="7">
    <location>
        <begin position="22"/>
        <end position="1145"/>
    </location>
</feature>
<dbReference type="InterPro" id="IPR036513">
    <property type="entry name" value="STAS_dom_sf"/>
</dbReference>
<feature type="transmembrane region" description="Helical" evidence="6">
    <location>
        <begin position="232"/>
        <end position="250"/>
    </location>
</feature>
<dbReference type="InterPro" id="IPR002645">
    <property type="entry name" value="STAS_dom"/>
</dbReference>
<dbReference type="Gene3D" id="3.40.50.720">
    <property type="entry name" value="NAD(P)-binding Rossmann-like Domain"/>
    <property type="match status" value="2"/>
</dbReference>
<dbReference type="InterPro" id="IPR011547">
    <property type="entry name" value="SLC26A/SulP_dom"/>
</dbReference>
<feature type="transmembrane region" description="Helical" evidence="6">
    <location>
        <begin position="131"/>
        <end position="156"/>
    </location>
</feature>
<evidence type="ECO:0000256" key="5">
    <source>
        <dbReference type="SAM" id="MobiDB-lite"/>
    </source>
</evidence>
<dbReference type="Gene3D" id="3.30.750.24">
    <property type="entry name" value="STAS domain"/>
    <property type="match status" value="1"/>
</dbReference>
<dbReference type="InterPro" id="IPR036291">
    <property type="entry name" value="NAD(P)-bd_dom_sf"/>
</dbReference>
<evidence type="ECO:0000313" key="9">
    <source>
        <dbReference type="EMBL" id="KAL3801564.1"/>
    </source>
</evidence>
<evidence type="ECO:0000256" key="3">
    <source>
        <dbReference type="ARBA" id="ARBA00022989"/>
    </source>
</evidence>
<evidence type="ECO:0000256" key="1">
    <source>
        <dbReference type="ARBA" id="ARBA00004141"/>
    </source>
</evidence>
<feature type="transmembrane region" description="Helical" evidence="6">
    <location>
        <begin position="204"/>
        <end position="226"/>
    </location>
</feature>
<dbReference type="SUPFAM" id="SSF51735">
    <property type="entry name" value="NAD(P)-binding Rossmann-fold domains"/>
    <property type="match status" value="1"/>
</dbReference>
<sequence>MRSNQRHRPIIIHHLTFLCLASNLNQTSFGFAHPALPIPNSRPPISTFSNDDDAPSLQRRSSSNNNRHQRKSVPLSGTPLRGVIPLKASADGNNNEKPPSQLESIVENAKSLSDALFQSNPFNNPTIRTKYLTAITAGLAVSLAMVPEAVSFSFVAGVNPLVGLWTTVVLGFFAATFGGRAGIMSSASGACTVVVAGLCASHGPAYLAGCAALAGVFQIVAGTAGLGKLIRLVPHPVMLGFVNGLTLVMFKAQLTHFKDGGRFLSLFSEVGRSTYACTALTMALVRFGLPKLQEKVEAAKTFRGGLSVLPKLGLPSEFWTPLLSAPLDTLKIILPYAITMAAVGSIESLLTLQLLDGIIDDGKRGSTKREVIGQGIGNLAAGMTGGIGGCALIGQSLISAQSGGGVSRLSGISMAIFLALGIVSFAPLLGQTPVCALSGVMLLVCQTSFSWGSLRLLGRIPNLDAFIIALVTYVTVKDDLAKAVLIGTITSALGFAWKQSTTISASVTSTNLSLPNGGPRLPNIKSYNINGPLFFGSTQQFSRLFSVKDDPNDIVIDFTNSRVFDHSALDAIDTIAGRYGALGKRVYLRHLSGDCAKLLAKVHEGGLPPFMVVESGAFDPVYGVAEQPKYYKDVPGIAQKLGASDPTLPIKVAEDCSLSGYGGTINFDPSLLEDETKLTLKGAKILIAEPAVVIKLLEYDASALSSLQWCQSTYAGVDPLFKSNLTFSLPWKLTRFAGCFGPPIAEWCVARMIGHERGFASSIEDQKNKSWAGSKDAILKYRYLSTLTLSVLGCGDIGRCIAKAAKAFGMKTIGCGKTNRAMDDTIEGIDDYTTNLLEALQKADYIVSVLPSTASTRGLLNGNAFLPASKSHGGKCPVFINVGRGDVIDEESLLNALDQQWISAAILDVFEIEPLPEESQLWNRPDVAISPHKKASGGGGGFGTVTRSNAPKTRTVTGYTGSGTKVLADAANNFDRLAKLHGKAAIVDVYVRSPLNNETTFWFVGKVIRHIPTDNNDINEQHPQDENLDGTIYPTPAEAILSQKRLILEYAKNQLRPQNLGGKYSSGLELWIAPGNSEMDVVQNKVGLDKVEGSTSDLREGFSVNDVGYNPEIYVGEEQEKGGLRVVRDEMGRPVKPVFELNDGR</sequence>
<comment type="caution">
    <text evidence="9">The sequence shown here is derived from an EMBL/GenBank/DDBJ whole genome shotgun (WGS) entry which is preliminary data.</text>
</comment>
<name>A0ABD3QMF8_9STRA</name>
<feature type="signal peptide" evidence="7">
    <location>
        <begin position="1"/>
        <end position="21"/>
    </location>
</feature>
<keyword evidence="2 6" id="KW-0812">Transmembrane</keyword>
<accession>A0ABD3QMF8</accession>
<dbReference type="EMBL" id="JALLPJ020000131">
    <property type="protein sequence ID" value="KAL3801564.1"/>
    <property type="molecule type" value="Genomic_DNA"/>
</dbReference>
<feature type="transmembrane region" description="Helical" evidence="6">
    <location>
        <begin position="376"/>
        <end position="394"/>
    </location>
</feature>
<dbReference type="CDD" id="cd07042">
    <property type="entry name" value="STAS_SulP_like_sulfate_transporter"/>
    <property type="match status" value="1"/>
</dbReference>
<dbReference type="Pfam" id="PF01740">
    <property type="entry name" value="STAS"/>
    <property type="match status" value="1"/>
</dbReference>
<feature type="transmembrane region" description="Helical" evidence="6">
    <location>
        <begin position="270"/>
        <end position="289"/>
    </location>
</feature>
<keyword evidence="10" id="KW-1185">Reference proteome</keyword>
<evidence type="ECO:0000256" key="7">
    <source>
        <dbReference type="SAM" id="SignalP"/>
    </source>
</evidence>
<keyword evidence="7" id="KW-0732">Signal</keyword>
<dbReference type="Pfam" id="PF02826">
    <property type="entry name" value="2-Hacid_dh_C"/>
    <property type="match status" value="1"/>
</dbReference>
<feature type="transmembrane region" description="Helical" evidence="6">
    <location>
        <begin position="333"/>
        <end position="355"/>
    </location>
</feature>
<dbReference type="SUPFAM" id="SSF52091">
    <property type="entry name" value="SpoIIaa-like"/>
    <property type="match status" value="1"/>
</dbReference>
<evidence type="ECO:0000256" key="2">
    <source>
        <dbReference type="ARBA" id="ARBA00022692"/>
    </source>
</evidence>
<dbReference type="PANTHER" id="PTHR43310:SF1">
    <property type="entry name" value="SULFATE TRANSPORTER YBAR-RELATED"/>
    <property type="match status" value="1"/>
</dbReference>
<dbReference type="Pfam" id="PF00916">
    <property type="entry name" value="Sulfate_transp"/>
    <property type="match status" value="2"/>
</dbReference>
<dbReference type="PANTHER" id="PTHR43310">
    <property type="entry name" value="SULFATE TRANSPORTER YBAR-RELATED"/>
    <property type="match status" value="1"/>
</dbReference>
<reference evidence="9 10" key="1">
    <citation type="submission" date="2024-10" db="EMBL/GenBank/DDBJ databases">
        <title>Updated reference genomes for cyclostephanoid diatoms.</title>
        <authorList>
            <person name="Roberts W.R."/>
            <person name="Alverson A.J."/>
        </authorList>
    </citation>
    <scope>NUCLEOTIDE SEQUENCE [LARGE SCALE GENOMIC DNA]</scope>
    <source>
        <strain evidence="9 10">AJA010-31</strain>
    </source>
</reference>
<dbReference type="AlphaFoldDB" id="A0ABD3QMF8"/>
<feature type="region of interest" description="Disordered" evidence="5">
    <location>
        <begin position="932"/>
        <end position="957"/>
    </location>
</feature>
<feature type="compositionally biased region" description="Polar residues" evidence="5">
    <location>
        <begin position="91"/>
        <end position="101"/>
    </location>
</feature>
<dbReference type="GO" id="GO:0016020">
    <property type="term" value="C:membrane"/>
    <property type="evidence" value="ECO:0007669"/>
    <property type="project" value="UniProtKB-SubCell"/>
</dbReference>
<dbReference type="Proteomes" id="UP001530400">
    <property type="component" value="Unassembled WGS sequence"/>
</dbReference>
<dbReference type="InterPro" id="IPR052706">
    <property type="entry name" value="Membrane-Transporter-like"/>
</dbReference>
<proteinExistence type="predicted"/>
<keyword evidence="3 6" id="KW-1133">Transmembrane helix</keyword>
<evidence type="ECO:0000256" key="4">
    <source>
        <dbReference type="ARBA" id="ARBA00023136"/>
    </source>
</evidence>
<dbReference type="InterPro" id="IPR006140">
    <property type="entry name" value="D-isomer_DH_NAD-bd"/>
</dbReference>
<feature type="domain" description="STAS" evidence="8">
    <location>
        <begin position="522"/>
        <end position="588"/>
    </location>
</feature>
<evidence type="ECO:0000313" key="10">
    <source>
        <dbReference type="Proteomes" id="UP001530400"/>
    </source>
</evidence>
<keyword evidence="4 6" id="KW-0472">Membrane</keyword>
<evidence type="ECO:0000259" key="8">
    <source>
        <dbReference type="PROSITE" id="PS50801"/>
    </source>
</evidence>
<feature type="compositionally biased region" description="Polar residues" evidence="5">
    <location>
        <begin position="945"/>
        <end position="957"/>
    </location>
</feature>
<feature type="region of interest" description="Disordered" evidence="5">
    <location>
        <begin position="42"/>
        <end position="101"/>
    </location>
</feature>